<dbReference type="Proteomes" id="UP000216311">
    <property type="component" value="Unassembled WGS sequence"/>
</dbReference>
<dbReference type="InterPro" id="IPR029016">
    <property type="entry name" value="GAF-like_dom_sf"/>
</dbReference>
<reference evidence="4 5" key="1">
    <citation type="submission" date="2017-07" db="EMBL/GenBank/DDBJ databases">
        <title>Draft whole genome sequences of clinical Proprionibacteriaceae strains.</title>
        <authorList>
            <person name="Bernier A.-M."/>
            <person name="Bernard K."/>
            <person name="Domingo M.-C."/>
        </authorList>
    </citation>
    <scope>NUCLEOTIDE SEQUENCE [LARGE SCALE GENOMIC DNA]</scope>
    <source>
        <strain evidence="4 5">NML 130396</strain>
    </source>
</reference>
<dbReference type="Gene3D" id="3.30.450.40">
    <property type="match status" value="1"/>
</dbReference>
<keyword evidence="2" id="KW-0804">Transcription</keyword>
<dbReference type="Pfam" id="PF03861">
    <property type="entry name" value="ANTAR"/>
    <property type="match status" value="1"/>
</dbReference>
<evidence type="ECO:0000259" key="3">
    <source>
        <dbReference type="PROSITE" id="PS50921"/>
    </source>
</evidence>
<evidence type="ECO:0000313" key="5">
    <source>
        <dbReference type="Proteomes" id="UP000216311"/>
    </source>
</evidence>
<dbReference type="PIRSF" id="PIRSF036625">
    <property type="entry name" value="GAF_ANTAR"/>
    <property type="match status" value="1"/>
</dbReference>
<name>A0A255HDH6_9ACTN</name>
<dbReference type="PROSITE" id="PS50921">
    <property type="entry name" value="ANTAR"/>
    <property type="match status" value="1"/>
</dbReference>
<sequence length="256" mass="27273">MADHHPDMSGDIPVSALLSELMAGEPTTVEVLSRVVRFTVRLLERVDGASITIFGDDMKPYTMVASDAWVERADELQYKTQQGPCIEVAATSAPTSGAGDLAQNGHWPVFGPQVADLGIGALLAAGLCGHPDPARPDSPPGALNLYSFTPYAFTDGDRDQAVLIAGIAGMGVRLAEARATADRLREAITSRDVIGQAKGILMERHGVDEQQAFAILRRASNHLNVKLRDIAEELATERGRPVNGTGRVVALADPDR</sequence>
<protein>
    <recommendedName>
        <fullName evidence="3">ANTAR domain-containing protein</fullName>
    </recommendedName>
</protein>
<dbReference type="OrthoDB" id="7466251at2"/>
<proteinExistence type="predicted"/>
<keyword evidence="1" id="KW-0805">Transcription regulation</keyword>
<gene>
    <name evidence="4" type="ORF">CGZ93_00705</name>
</gene>
<organism evidence="4 5">
    <name type="scientific">Enemella dayhoffiae</name>
    <dbReference type="NCBI Taxonomy" id="2016507"/>
    <lineage>
        <taxon>Bacteria</taxon>
        <taxon>Bacillati</taxon>
        <taxon>Actinomycetota</taxon>
        <taxon>Actinomycetes</taxon>
        <taxon>Propionibacteriales</taxon>
        <taxon>Propionibacteriaceae</taxon>
        <taxon>Enemella</taxon>
    </lineage>
</organism>
<keyword evidence="5" id="KW-1185">Reference proteome</keyword>
<dbReference type="SUPFAM" id="SSF52172">
    <property type="entry name" value="CheY-like"/>
    <property type="match status" value="1"/>
</dbReference>
<feature type="domain" description="ANTAR" evidence="3">
    <location>
        <begin position="174"/>
        <end position="235"/>
    </location>
</feature>
<dbReference type="InterPro" id="IPR012074">
    <property type="entry name" value="GAF_ANTAR"/>
</dbReference>
<dbReference type="InterPro" id="IPR011006">
    <property type="entry name" value="CheY-like_superfamily"/>
</dbReference>
<accession>A0A255HDH6</accession>
<comment type="caution">
    <text evidence="4">The sequence shown here is derived from an EMBL/GenBank/DDBJ whole genome shotgun (WGS) entry which is preliminary data.</text>
</comment>
<dbReference type="Gene3D" id="1.10.10.10">
    <property type="entry name" value="Winged helix-like DNA-binding domain superfamily/Winged helix DNA-binding domain"/>
    <property type="match status" value="1"/>
</dbReference>
<evidence type="ECO:0000256" key="2">
    <source>
        <dbReference type="ARBA" id="ARBA00023163"/>
    </source>
</evidence>
<evidence type="ECO:0000256" key="1">
    <source>
        <dbReference type="ARBA" id="ARBA00023015"/>
    </source>
</evidence>
<dbReference type="EMBL" id="NMVQ01000001">
    <property type="protein sequence ID" value="OYO25023.1"/>
    <property type="molecule type" value="Genomic_DNA"/>
</dbReference>
<dbReference type="SUPFAM" id="SSF55781">
    <property type="entry name" value="GAF domain-like"/>
    <property type="match status" value="1"/>
</dbReference>
<evidence type="ECO:0000313" key="4">
    <source>
        <dbReference type="EMBL" id="OYO25023.1"/>
    </source>
</evidence>
<dbReference type="InterPro" id="IPR005561">
    <property type="entry name" value="ANTAR"/>
</dbReference>
<dbReference type="AlphaFoldDB" id="A0A255HDH6"/>
<dbReference type="RefSeq" id="WP_094362230.1">
    <property type="nucleotide sequence ID" value="NZ_NMVQ01000001.1"/>
</dbReference>
<dbReference type="SMART" id="SM01012">
    <property type="entry name" value="ANTAR"/>
    <property type="match status" value="1"/>
</dbReference>
<dbReference type="GO" id="GO:0003723">
    <property type="term" value="F:RNA binding"/>
    <property type="evidence" value="ECO:0007669"/>
    <property type="project" value="InterPro"/>
</dbReference>
<dbReference type="InterPro" id="IPR036388">
    <property type="entry name" value="WH-like_DNA-bd_sf"/>
</dbReference>